<dbReference type="GO" id="GO:0005886">
    <property type="term" value="C:plasma membrane"/>
    <property type="evidence" value="ECO:0007669"/>
    <property type="project" value="UniProtKB-SubCell"/>
</dbReference>
<dbReference type="InterPro" id="IPR025966">
    <property type="entry name" value="OppC_N"/>
</dbReference>
<name>A0A291GVX8_9MICO</name>
<evidence type="ECO:0000256" key="2">
    <source>
        <dbReference type="ARBA" id="ARBA00022448"/>
    </source>
</evidence>
<feature type="transmembrane region" description="Helical" evidence="7">
    <location>
        <begin position="115"/>
        <end position="135"/>
    </location>
</feature>
<keyword evidence="3" id="KW-1003">Cell membrane</keyword>
<keyword evidence="2 7" id="KW-0813">Transport</keyword>
<dbReference type="PANTHER" id="PTHR43386:SF1">
    <property type="entry name" value="D,D-DIPEPTIDE TRANSPORT SYSTEM PERMEASE PROTEIN DDPC-RELATED"/>
    <property type="match status" value="1"/>
</dbReference>
<feature type="transmembrane region" description="Helical" evidence="7">
    <location>
        <begin position="246"/>
        <end position="271"/>
    </location>
</feature>
<dbReference type="Gene3D" id="1.10.3720.10">
    <property type="entry name" value="MetI-like"/>
    <property type="match status" value="1"/>
</dbReference>
<evidence type="ECO:0000259" key="8">
    <source>
        <dbReference type="PROSITE" id="PS50928"/>
    </source>
</evidence>
<feature type="transmembrane region" description="Helical" evidence="7">
    <location>
        <begin position="141"/>
        <end position="159"/>
    </location>
</feature>
<dbReference type="Pfam" id="PF12911">
    <property type="entry name" value="OppC_N"/>
    <property type="match status" value="1"/>
</dbReference>
<dbReference type="RefSeq" id="WP_096798807.1">
    <property type="nucleotide sequence ID" value="NZ_CP023564.1"/>
</dbReference>
<dbReference type="PROSITE" id="PS50928">
    <property type="entry name" value="ABC_TM1"/>
    <property type="match status" value="1"/>
</dbReference>
<dbReference type="CDD" id="cd06261">
    <property type="entry name" value="TM_PBP2"/>
    <property type="match status" value="1"/>
</dbReference>
<keyword evidence="5 7" id="KW-1133">Transmembrane helix</keyword>
<evidence type="ECO:0000256" key="5">
    <source>
        <dbReference type="ARBA" id="ARBA00022989"/>
    </source>
</evidence>
<proteinExistence type="inferred from homology"/>
<feature type="domain" description="ABC transmembrane type-1" evidence="8">
    <location>
        <begin position="76"/>
        <end position="268"/>
    </location>
</feature>
<keyword evidence="4 7" id="KW-0812">Transmembrane</keyword>
<evidence type="ECO:0000256" key="4">
    <source>
        <dbReference type="ARBA" id="ARBA00022692"/>
    </source>
</evidence>
<dbReference type="OrthoDB" id="6637947at2"/>
<protein>
    <submittedName>
        <fullName evidence="9">Peptide ABC transporter permease</fullName>
    </submittedName>
</protein>
<dbReference type="InterPro" id="IPR050366">
    <property type="entry name" value="BP-dependent_transpt_permease"/>
</dbReference>
<dbReference type="AlphaFoldDB" id="A0A291GVX8"/>
<sequence>MVKRFLLIGKVQVGLAIIAVFTLMAIFGPWFSTTVLGTTPQQVDYLHLNGSPPGPGHWLGTTSQGQDVLSWMLHGTRTSMLVGFTSAVIGTFLTVVIGAWAGFSGGFVDRFLNGVILVFGNFPTFALLFIVAAAFQNANWLLVSIVIGGIEWAGGARQIRAQTMSLRGRDFTTALRTVGESRARIILVEVMPHLLGVISPMFLGLIAAGVNQQAALAFLGIGNPSEPSWGLMINWAMTQNALFRGLWWWFVPPGLALCLIGFATTMVNFGLDEITNPTLSSRRMKLMRIFLRDTARASRQKELVSS</sequence>
<dbReference type="Proteomes" id="UP000217889">
    <property type="component" value="Chromosome"/>
</dbReference>
<dbReference type="KEGG" id="bgg:CFK41_05770"/>
<keyword evidence="6 7" id="KW-0472">Membrane</keyword>
<keyword evidence="10" id="KW-1185">Reference proteome</keyword>
<feature type="transmembrane region" description="Helical" evidence="7">
    <location>
        <begin position="12"/>
        <end position="31"/>
    </location>
</feature>
<evidence type="ECO:0000256" key="3">
    <source>
        <dbReference type="ARBA" id="ARBA00022475"/>
    </source>
</evidence>
<gene>
    <name evidence="9" type="ORF">CFK41_05770</name>
</gene>
<comment type="similarity">
    <text evidence="7">Belongs to the binding-protein-dependent transport system permease family.</text>
</comment>
<dbReference type="Pfam" id="PF00528">
    <property type="entry name" value="BPD_transp_1"/>
    <property type="match status" value="1"/>
</dbReference>
<dbReference type="InterPro" id="IPR035906">
    <property type="entry name" value="MetI-like_sf"/>
</dbReference>
<accession>A0A291GVX8</accession>
<evidence type="ECO:0000256" key="7">
    <source>
        <dbReference type="RuleBase" id="RU363032"/>
    </source>
</evidence>
<dbReference type="EMBL" id="CP023564">
    <property type="protein sequence ID" value="ATG54338.1"/>
    <property type="molecule type" value="Genomic_DNA"/>
</dbReference>
<dbReference type="GO" id="GO:0071916">
    <property type="term" value="F:dipeptide transmembrane transporter activity"/>
    <property type="evidence" value="ECO:0007669"/>
    <property type="project" value="TreeGrafter"/>
</dbReference>
<comment type="subcellular location">
    <subcellularLocation>
        <location evidence="1 7">Cell membrane</location>
        <topology evidence="1 7">Multi-pass membrane protein</topology>
    </subcellularLocation>
</comment>
<organism evidence="9 10">
    <name type="scientific">Brachybacterium ginsengisoli</name>
    <dbReference type="NCBI Taxonomy" id="1331682"/>
    <lineage>
        <taxon>Bacteria</taxon>
        <taxon>Bacillati</taxon>
        <taxon>Actinomycetota</taxon>
        <taxon>Actinomycetes</taxon>
        <taxon>Micrococcales</taxon>
        <taxon>Dermabacteraceae</taxon>
        <taxon>Brachybacterium</taxon>
    </lineage>
</organism>
<dbReference type="PANTHER" id="PTHR43386">
    <property type="entry name" value="OLIGOPEPTIDE TRANSPORT SYSTEM PERMEASE PROTEIN APPC"/>
    <property type="match status" value="1"/>
</dbReference>
<dbReference type="SUPFAM" id="SSF161098">
    <property type="entry name" value="MetI-like"/>
    <property type="match status" value="1"/>
</dbReference>
<dbReference type="InterPro" id="IPR000515">
    <property type="entry name" value="MetI-like"/>
</dbReference>
<evidence type="ECO:0000256" key="6">
    <source>
        <dbReference type="ARBA" id="ARBA00023136"/>
    </source>
</evidence>
<feature type="transmembrane region" description="Helical" evidence="7">
    <location>
        <begin position="80"/>
        <end position="103"/>
    </location>
</feature>
<evidence type="ECO:0000313" key="10">
    <source>
        <dbReference type="Proteomes" id="UP000217889"/>
    </source>
</evidence>
<feature type="transmembrane region" description="Helical" evidence="7">
    <location>
        <begin position="185"/>
        <end position="210"/>
    </location>
</feature>
<evidence type="ECO:0000313" key="9">
    <source>
        <dbReference type="EMBL" id="ATG54338.1"/>
    </source>
</evidence>
<reference evidence="9 10" key="1">
    <citation type="journal article" date="2014" name="Int. J. Syst. Evol. Microbiol.">
        <title>Brachybacterium ginsengisoli sp. nov., isolated from soil of a ginseng field.</title>
        <authorList>
            <person name="Hoang V.A."/>
            <person name="Kim Y.J."/>
            <person name="Nguyen N.L."/>
            <person name="Yang D.C."/>
        </authorList>
    </citation>
    <scope>NUCLEOTIDE SEQUENCE [LARGE SCALE GENOMIC DNA]</scope>
    <source>
        <strain evidence="9 10">DCY80</strain>
    </source>
</reference>
<evidence type="ECO:0000256" key="1">
    <source>
        <dbReference type="ARBA" id="ARBA00004651"/>
    </source>
</evidence>